<evidence type="ECO:0000256" key="1">
    <source>
        <dbReference type="SAM" id="MobiDB-lite"/>
    </source>
</evidence>
<proteinExistence type="predicted"/>
<dbReference type="EMBL" id="KL198063">
    <property type="protein sequence ID" value="KDQ10879.1"/>
    <property type="molecule type" value="Genomic_DNA"/>
</dbReference>
<organism evidence="3 4">
    <name type="scientific">Botryobasidium botryosum (strain FD-172 SS1)</name>
    <dbReference type="NCBI Taxonomy" id="930990"/>
    <lineage>
        <taxon>Eukaryota</taxon>
        <taxon>Fungi</taxon>
        <taxon>Dikarya</taxon>
        <taxon>Basidiomycota</taxon>
        <taxon>Agaricomycotina</taxon>
        <taxon>Agaricomycetes</taxon>
        <taxon>Cantharellales</taxon>
        <taxon>Botryobasidiaceae</taxon>
        <taxon>Botryobasidium</taxon>
    </lineage>
</organism>
<feature type="domain" description="DUF7726" evidence="2">
    <location>
        <begin position="83"/>
        <end position="156"/>
    </location>
</feature>
<dbReference type="InParanoid" id="A0A067M5S2"/>
<accession>A0A067M5S2</accession>
<dbReference type="PANTHER" id="PTHR42339:SF1">
    <property type="entry name" value="HISTONE H1"/>
    <property type="match status" value="1"/>
</dbReference>
<dbReference type="PANTHER" id="PTHR42339">
    <property type="entry name" value="HISTONE H1"/>
    <property type="match status" value="1"/>
</dbReference>
<dbReference type="HOGENOM" id="CLU_116575_1_0_1"/>
<name>A0A067M5S2_BOTB1</name>
<dbReference type="Proteomes" id="UP000027195">
    <property type="component" value="Unassembled WGS sequence"/>
</dbReference>
<dbReference type="OrthoDB" id="2592504at2759"/>
<gene>
    <name evidence="3" type="ORF">BOTBODRAFT_177766</name>
</gene>
<reference evidence="4" key="1">
    <citation type="journal article" date="2014" name="Proc. Natl. Acad. Sci. U.S.A.">
        <title>Extensive sampling of basidiomycete genomes demonstrates inadequacy of the white-rot/brown-rot paradigm for wood decay fungi.</title>
        <authorList>
            <person name="Riley R."/>
            <person name="Salamov A.A."/>
            <person name="Brown D.W."/>
            <person name="Nagy L.G."/>
            <person name="Floudas D."/>
            <person name="Held B.W."/>
            <person name="Levasseur A."/>
            <person name="Lombard V."/>
            <person name="Morin E."/>
            <person name="Otillar R."/>
            <person name="Lindquist E.A."/>
            <person name="Sun H."/>
            <person name="LaButti K.M."/>
            <person name="Schmutz J."/>
            <person name="Jabbour D."/>
            <person name="Luo H."/>
            <person name="Baker S.E."/>
            <person name="Pisabarro A.G."/>
            <person name="Walton J.D."/>
            <person name="Blanchette R.A."/>
            <person name="Henrissat B."/>
            <person name="Martin F."/>
            <person name="Cullen D."/>
            <person name="Hibbett D.S."/>
            <person name="Grigoriev I.V."/>
        </authorList>
    </citation>
    <scope>NUCLEOTIDE SEQUENCE [LARGE SCALE GENOMIC DNA]</scope>
    <source>
        <strain evidence="4">FD-172 SS1</strain>
    </source>
</reference>
<protein>
    <recommendedName>
        <fullName evidence="2">DUF7726 domain-containing protein</fullName>
    </recommendedName>
</protein>
<evidence type="ECO:0000313" key="3">
    <source>
        <dbReference type="EMBL" id="KDQ10879.1"/>
    </source>
</evidence>
<evidence type="ECO:0000259" key="2">
    <source>
        <dbReference type="Pfam" id="PF24852"/>
    </source>
</evidence>
<keyword evidence="4" id="KW-1185">Reference proteome</keyword>
<dbReference type="AlphaFoldDB" id="A0A067M5S2"/>
<evidence type="ECO:0000313" key="4">
    <source>
        <dbReference type="Proteomes" id="UP000027195"/>
    </source>
</evidence>
<dbReference type="InterPro" id="IPR056143">
    <property type="entry name" value="DUF7726"/>
</dbReference>
<sequence>MPPKRKSTGQPAKGVEKIVVLSSDAEADTPKPAKRARVVKVTKEPEPVASGSKTTKARTKATAEPKKDWSEIALPGENEGRVRIYDDCNDIRRKIRALQRTPGFKVTHWLREIGDINNNSYQRFMRGTGATAGAENGTYVAAYKYFEKVRIAEGKKKSVKRLRMEKEHPMGLELQDLRRTGFWDFAPPRAHRRY</sequence>
<dbReference type="Pfam" id="PF24852">
    <property type="entry name" value="DUF7726"/>
    <property type="match status" value="1"/>
</dbReference>
<feature type="region of interest" description="Disordered" evidence="1">
    <location>
        <begin position="1"/>
        <end position="66"/>
    </location>
</feature>